<dbReference type="PROSITE" id="PS50943">
    <property type="entry name" value="HTH_CROC1"/>
    <property type="match status" value="1"/>
</dbReference>
<name>A0ABW2KDY6_9ACTN</name>
<proteinExistence type="predicted"/>
<protein>
    <submittedName>
        <fullName evidence="2">Helix-turn-helix domain-containing protein</fullName>
    </submittedName>
</protein>
<comment type="caution">
    <text evidence="2">The sequence shown here is derived from an EMBL/GenBank/DDBJ whole genome shotgun (WGS) entry which is preliminary data.</text>
</comment>
<reference evidence="3" key="1">
    <citation type="journal article" date="2019" name="Int. J. Syst. Evol. Microbiol.">
        <title>The Global Catalogue of Microorganisms (GCM) 10K type strain sequencing project: providing services to taxonomists for standard genome sequencing and annotation.</title>
        <authorList>
            <consortium name="The Broad Institute Genomics Platform"/>
            <consortium name="The Broad Institute Genome Sequencing Center for Infectious Disease"/>
            <person name="Wu L."/>
            <person name="Ma J."/>
        </authorList>
    </citation>
    <scope>NUCLEOTIDE SEQUENCE [LARGE SCALE GENOMIC DNA]</scope>
    <source>
        <strain evidence="3">CGMCC 4.7382</strain>
    </source>
</reference>
<dbReference type="SUPFAM" id="SSF47413">
    <property type="entry name" value="lambda repressor-like DNA-binding domains"/>
    <property type="match status" value="1"/>
</dbReference>
<evidence type="ECO:0000313" key="2">
    <source>
        <dbReference type="EMBL" id="MFC7328207.1"/>
    </source>
</evidence>
<organism evidence="2 3">
    <name type="scientific">Marinactinospora rubrisoli</name>
    <dbReference type="NCBI Taxonomy" id="2715399"/>
    <lineage>
        <taxon>Bacteria</taxon>
        <taxon>Bacillati</taxon>
        <taxon>Actinomycetota</taxon>
        <taxon>Actinomycetes</taxon>
        <taxon>Streptosporangiales</taxon>
        <taxon>Nocardiopsidaceae</taxon>
        <taxon>Marinactinospora</taxon>
    </lineage>
</organism>
<dbReference type="EMBL" id="JBHTBH010000004">
    <property type="protein sequence ID" value="MFC7328207.1"/>
    <property type="molecule type" value="Genomic_DNA"/>
</dbReference>
<dbReference type="Gene3D" id="1.10.260.40">
    <property type="entry name" value="lambda repressor-like DNA-binding domains"/>
    <property type="match status" value="1"/>
</dbReference>
<accession>A0ABW2KDY6</accession>
<dbReference type="SMART" id="SM00530">
    <property type="entry name" value="HTH_XRE"/>
    <property type="match status" value="1"/>
</dbReference>
<dbReference type="Proteomes" id="UP001596540">
    <property type="component" value="Unassembled WGS sequence"/>
</dbReference>
<dbReference type="CDD" id="cd00093">
    <property type="entry name" value="HTH_XRE"/>
    <property type="match status" value="1"/>
</dbReference>
<evidence type="ECO:0000313" key="3">
    <source>
        <dbReference type="Proteomes" id="UP001596540"/>
    </source>
</evidence>
<gene>
    <name evidence="2" type="ORF">ACFQRF_10685</name>
</gene>
<sequence>MANKRHPTLRAQWLGKLLRDLRESNAMTLKEAGDYIQRNPSTLSRFESGDLPINRADVLSLLNLYGVDGEHQRKALLQLADEISKTGWWEKYSKDVFQRTIDYVWLENRAQHIRIFSPFVVPGLLQTREYAYAVVNAGDPPASQQQIERWVEMRMTRQNILQGDSPTQLSVILDEATLHRLPGSRESMARQCRRLAEMATRSTVEIRVLPFEAGIYANPDGEFTLIKLPDPFPQVAHIDSAAGMIFLEREDVTKLTDLYGRLRDKCLSTTESISFITAKEKDLS</sequence>
<dbReference type="InterPro" id="IPR010982">
    <property type="entry name" value="Lambda_DNA-bd_dom_sf"/>
</dbReference>
<keyword evidence="3" id="KW-1185">Reference proteome</keyword>
<dbReference type="Pfam" id="PF13560">
    <property type="entry name" value="HTH_31"/>
    <property type="match status" value="1"/>
</dbReference>
<dbReference type="InterPro" id="IPR001387">
    <property type="entry name" value="Cro/C1-type_HTH"/>
</dbReference>
<dbReference type="InterPro" id="IPR043917">
    <property type="entry name" value="DUF5753"/>
</dbReference>
<evidence type="ECO:0000259" key="1">
    <source>
        <dbReference type="PROSITE" id="PS50943"/>
    </source>
</evidence>
<dbReference type="Pfam" id="PF19054">
    <property type="entry name" value="DUF5753"/>
    <property type="match status" value="1"/>
</dbReference>
<dbReference type="RefSeq" id="WP_379870856.1">
    <property type="nucleotide sequence ID" value="NZ_JBHTBH010000004.1"/>
</dbReference>
<feature type="domain" description="HTH cro/C1-type" evidence="1">
    <location>
        <begin position="18"/>
        <end position="72"/>
    </location>
</feature>